<sequence>MTLAYWQTIWGGSALAAYAGASGVPRAVWDFSKQVYTSGWSLARPSAAVTTTGAGDLVPVASDVARIVGAGANRGLMLEPASANRSSAPSAPISLAGVYKTGDAAATLSVADDTALLGAAGLGALTGGKAFLLDNSAGTGNARMALQRTVDSTGDWVASAWVRATGPFTLRTGYGGYPPIGQLPGDPAVTSGGYVRVRRDRTQKSAGAFNAADVLWCDIASGAKAWIALPQWEPGRTGMTSIIQTDGSMTSRAAETLVLSPPPGTYDITVTFADGSSTTTENAVVTDGFSVAAQEKRVTMVRAY</sequence>
<name>A0A5D0RQA5_9RHOB</name>
<reference evidence="1 2" key="1">
    <citation type="submission" date="2019-08" db="EMBL/GenBank/DDBJ databases">
        <title>Identification of a novel species of the genus Boseongicola.</title>
        <authorList>
            <person name="Zhang X.-Q."/>
        </authorList>
    </citation>
    <scope>NUCLEOTIDE SEQUENCE [LARGE SCALE GENOMIC DNA]</scope>
    <source>
        <strain evidence="1 2">HY14</strain>
    </source>
</reference>
<keyword evidence="2" id="KW-1185">Reference proteome</keyword>
<comment type="caution">
    <text evidence="1">The sequence shown here is derived from an EMBL/GenBank/DDBJ whole genome shotgun (WGS) entry which is preliminary data.</text>
</comment>
<evidence type="ECO:0000313" key="2">
    <source>
        <dbReference type="Proteomes" id="UP000322080"/>
    </source>
</evidence>
<protein>
    <submittedName>
        <fullName evidence="1">Uncharacterized protein</fullName>
    </submittedName>
</protein>
<accession>A0A5D0RQA5</accession>
<dbReference type="Proteomes" id="UP000322080">
    <property type="component" value="Unassembled WGS sequence"/>
</dbReference>
<gene>
    <name evidence="1" type="ORF">FVF75_03630</name>
</gene>
<proteinExistence type="predicted"/>
<dbReference type="RefSeq" id="WP_148376369.1">
    <property type="nucleotide sequence ID" value="NZ_VSIY01000003.1"/>
</dbReference>
<dbReference type="EMBL" id="VSIY01000003">
    <property type="protein sequence ID" value="TYB83279.1"/>
    <property type="molecule type" value="Genomic_DNA"/>
</dbReference>
<evidence type="ECO:0000313" key="1">
    <source>
        <dbReference type="EMBL" id="TYB83279.1"/>
    </source>
</evidence>
<dbReference type="AlphaFoldDB" id="A0A5D0RQA5"/>
<organism evidence="1 2">
    <name type="scientific">Maritimibacter fusiformis</name>
    <dbReference type="NCBI Taxonomy" id="2603819"/>
    <lineage>
        <taxon>Bacteria</taxon>
        <taxon>Pseudomonadati</taxon>
        <taxon>Pseudomonadota</taxon>
        <taxon>Alphaproteobacteria</taxon>
        <taxon>Rhodobacterales</taxon>
        <taxon>Roseobacteraceae</taxon>
        <taxon>Maritimibacter</taxon>
    </lineage>
</organism>